<accession>A0A7X0J859</accession>
<dbReference type="InterPro" id="IPR051604">
    <property type="entry name" value="Ergot_Alk_Oxidoreductase"/>
</dbReference>
<feature type="domain" description="NmrA-like" evidence="1">
    <location>
        <begin position="2"/>
        <end position="256"/>
    </location>
</feature>
<gene>
    <name evidence="2" type="ORF">HDF25_004946</name>
</gene>
<dbReference type="Proteomes" id="UP000521017">
    <property type="component" value="Unassembled WGS sequence"/>
</dbReference>
<comment type="caution">
    <text evidence="2">The sequence shown here is derived from an EMBL/GenBank/DDBJ whole genome shotgun (WGS) entry which is preliminary data.</text>
</comment>
<evidence type="ECO:0000259" key="1">
    <source>
        <dbReference type="Pfam" id="PF05368"/>
    </source>
</evidence>
<dbReference type="Pfam" id="PF05368">
    <property type="entry name" value="NmrA"/>
    <property type="match status" value="1"/>
</dbReference>
<dbReference type="Gene3D" id="3.40.50.720">
    <property type="entry name" value="NAD(P)-binding Rossmann-like Domain"/>
    <property type="match status" value="1"/>
</dbReference>
<dbReference type="EMBL" id="JACHCC010000015">
    <property type="protein sequence ID" value="MBB6502763.1"/>
    <property type="molecule type" value="Genomic_DNA"/>
</dbReference>
<name>A0A7X0J859_9SPHI</name>
<proteinExistence type="predicted"/>
<dbReference type="AlphaFoldDB" id="A0A7X0J859"/>
<dbReference type="Gene3D" id="3.90.25.10">
    <property type="entry name" value="UDP-galactose 4-epimerase, domain 1"/>
    <property type="match status" value="1"/>
</dbReference>
<organism evidence="2 3">
    <name type="scientific">Pedobacter cryoconitis</name>
    <dbReference type="NCBI Taxonomy" id="188932"/>
    <lineage>
        <taxon>Bacteria</taxon>
        <taxon>Pseudomonadati</taxon>
        <taxon>Bacteroidota</taxon>
        <taxon>Sphingobacteriia</taxon>
        <taxon>Sphingobacteriales</taxon>
        <taxon>Sphingobacteriaceae</taxon>
        <taxon>Pedobacter</taxon>
    </lineage>
</organism>
<dbReference type="SUPFAM" id="SSF51735">
    <property type="entry name" value="NAD(P)-binding Rossmann-fold domains"/>
    <property type="match status" value="1"/>
</dbReference>
<dbReference type="PANTHER" id="PTHR43162">
    <property type="match status" value="1"/>
</dbReference>
<dbReference type="RefSeq" id="WP_184629006.1">
    <property type="nucleotide sequence ID" value="NZ_JACHCC010000015.1"/>
</dbReference>
<dbReference type="InterPro" id="IPR008030">
    <property type="entry name" value="NmrA-like"/>
</dbReference>
<dbReference type="InterPro" id="IPR036291">
    <property type="entry name" value="NAD(P)-bd_dom_sf"/>
</dbReference>
<sequence>MKITLTGSLGNISKPLAEILINAGHEVTIISSSADKVKAIEALGAQAAIGSVTDTEFLTEAFKGADVVYTMVPPSYTTTDYRTYIADTGRGYIKAIQAAGVKKVVNLSSIGAHLPNGTGPIKGLHDVEQLLNNLEGITVKHMRPAYFYFNFYGNVDMIKHANILGANYSDSAPLVMVHPTDIAIAIAEEIQSPFTGKSVRYVASDERTTGEAAKILGAAVGKPELPWVEFTDEQALGGMIQAGLSEELAKNYVEMGTAIRSGILWEDYLLNKPVLSTRKLEDFAKEFALSF</sequence>
<reference evidence="2 3" key="1">
    <citation type="submission" date="2020-08" db="EMBL/GenBank/DDBJ databases">
        <title>Genomic Encyclopedia of Type Strains, Phase IV (KMG-V): Genome sequencing to study the core and pangenomes of soil and plant-associated prokaryotes.</title>
        <authorList>
            <person name="Whitman W."/>
        </authorList>
    </citation>
    <scope>NUCLEOTIDE SEQUENCE [LARGE SCALE GENOMIC DNA]</scope>
    <source>
        <strain evidence="2 3">M2T3</strain>
    </source>
</reference>
<dbReference type="PANTHER" id="PTHR43162:SF1">
    <property type="entry name" value="PRESTALK A DIFFERENTIATION PROTEIN A"/>
    <property type="match status" value="1"/>
</dbReference>
<evidence type="ECO:0000313" key="2">
    <source>
        <dbReference type="EMBL" id="MBB6502763.1"/>
    </source>
</evidence>
<protein>
    <submittedName>
        <fullName evidence="2">Uncharacterized protein YbjT (DUF2867 family)</fullName>
    </submittedName>
</protein>
<evidence type="ECO:0000313" key="3">
    <source>
        <dbReference type="Proteomes" id="UP000521017"/>
    </source>
</evidence>